<reference evidence="2" key="1">
    <citation type="journal article" date="2019" name="Int. J. Syst. Evol. Microbiol.">
        <title>The Global Catalogue of Microorganisms (GCM) 10K type strain sequencing project: providing services to taxonomists for standard genome sequencing and annotation.</title>
        <authorList>
            <consortium name="The Broad Institute Genomics Platform"/>
            <consortium name="The Broad Institute Genome Sequencing Center for Infectious Disease"/>
            <person name="Wu L."/>
            <person name="Ma J."/>
        </authorList>
    </citation>
    <scope>NUCLEOTIDE SEQUENCE [LARGE SCALE GENOMIC DNA]</scope>
    <source>
        <strain evidence="2">KCTC 42182</strain>
    </source>
</reference>
<evidence type="ECO:0000313" key="2">
    <source>
        <dbReference type="Proteomes" id="UP001595711"/>
    </source>
</evidence>
<dbReference type="EMBL" id="JBHRYJ010000003">
    <property type="protein sequence ID" value="MFC3676962.1"/>
    <property type="molecule type" value="Genomic_DNA"/>
</dbReference>
<sequence length="58" mass="5881">MEATGVKQQLYLVGLKVARDSQLAVLSAVSAGLENIKQITKASAPTAAGVGGQIDIKA</sequence>
<comment type="caution">
    <text evidence="1">The sequence shown here is derived from an EMBL/GenBank/DDBJ whole genome shotgun (WGS) entry which is preliminary data.</text>
</comment>
<protein>
    <recommendedName>
        <fullName evidence="3">Motility protein</fullName>
    </recommendedName>
</protein>
<evidence type="ECO:0008006" key="3">
    <source>
        <dbReference type="Google" id="ProtNLM"/>
    </source>
</evidence>
<evidence type="ECO:0000313" key="1">
    <source>
        <dbReference type="EMBL" id="MFC3676962.1"/>
    </source>
</evidence>
<keyword evidence="2" id="KW-1185">Reference proteome</keyword>
<accession>A0ABV7VJF7</accession>
<proteinExistence type="predicted"/>
<dbReference type="RefSeq" id="WP_379728288.1">
    <property type="nucleotide sequence ID" value="NZ_JBHRYJ010000003.1"/>
</dbReference>
<dbReference type="Proteomes" id="UP001595711">
    <property type="component" value="Unassembled WGS sequence"/>
</dbReference>
<gene>
    <name evidence="1" type="ORF">ACFOOQ_15495</name>
</gene>
<name>A0ABV7VJF7_9PROT</name>
<organism evidence="1 2">
    <name type="scientific">Ferrovibrio xuzhouensis</name>
    <dbReference type="NCBI Taxonomy" id="1576914"/>
    <lineage>
        <taxon>Bacteria</taxon>
        <taxon>Pseudomonadati</taxon>
        <taxon>Pseudomonadota</taxon>
        <taxon>Alphaproteobacteria</taxon>
        <taxon>Rhodospirillales</taxon>
        <taxon>Rhodospirillaceae</taxon>
        <taxon>Ferrovibrio</taxon>
    </lineage>
</organism>